<dbReference type="Proteomes" id="UP000016761">
    <property type="component" value="Unassembled WGS sequence"/>
</dbReference>
<dbReference type="EMBL" id="AUSW01000029">
    <property type="protein sequence ID" value="ERL55511.1"/>
    <property type="molecule type" value="Genomic_DNA"/>
</dbReference>
<organism evidence="1 2">
    <name type="scientific">Psychrobacter aquaticus CMS 56</name>
    <dbReference type="NCBI Taxonomy" id="1354303"/>
    <lineage>
        <taxon>Bacteria</taxon>
        <taxon>Pseudomonadati</taxon>
        <taxon>Pseudomonadota</taxon>
        <taxon>Gammaproteobacteria</taxon>
        <taxon>Moraxellales</taxon>
        <taxon>Moraxellaceae</taxon>
        <taxon>Psychrobacter</taxon>
    </lineage>
</organism>
<dbReference type="AlphaFoldDB" id="U4T5R8"/>
<evidence type="ECO:0000313" key="2">
    <source>
        <dbReference type="Proteomes" id="UP000016761"/>
    </source>
</evidence>
<comment type="caution">
    <text evidence="1">The sequence shown here is derived from an EMBL/GenBank/DDBJ whole genome shotgun (WGS) entry which is preliminary data.</text>
</comment>
<keyword evidence="2" id="KW-1185">Reference proteome</keyword>
<protein>
    <submittedName>
        <fullName evidence="1">Uncharacterized protein</fullName>
    </submittedName>
</protein>
<dbReference type="PATRIC" id="fig|1354303.4.peg.1584"/>
<proteinExistence type="predicted"/>
<sequence length="47" mass="5146">MNTIRFHLLPDFTGTVTTFAVLPDPFNLADLIIVVLTAQRTFLGAAL</sequence>
<evidence type="ECO:0000313" key="1">
    <source>
        <dbReference type="EMBL" id="ERL55511.1"/>
    </source>
</evidence>
<reference evidence="1 2" key="1">
    <citation type="journal article" date="2013" name="Genome Announc.">
        <title>Draft Genome Sequence of Psychrobacter aquaticus Strain CMS 56T, Isolated from a Cyanobacterial Mat Sample Collected from Water Bodies in the McMurdo Dry Valley Region of Antarctica.</title>
        <authorList>
            <person name="Reddy G.S."/>
            <person name="Ara S."/>
            <person name="Singh A."/>
            <person name="Kumar Pinnaka A."/>
            <person name="Shivaji S."/>
        </authorList>
    </citation>
    <scope>NUCLEOTIDE SEQUENCE [LARGE SCALE GENOMIC DNA]</scope>
    <source>
        <strain evidence="1 2">CMS 56</strain>
    </source>
</reference>
<gene>
    <name evidence="1" type="ORF">M917_1608</name>
</gene>
<name>U4T5R8_9GAMM</name>
<accession>U4T5R8</accession>